<dbReference type="AlphaFoldDB" id="A5FWP5"/>
<feature type="region of interest" description="Disordered" evidence="1">
    <location>
        <begin position="1"/>
        <end position="23"/>
    </location>
</feature>
<reference evidence="2 3" key="1">
    <citation type="submission" date="2007-05" db="EMBL/GenBank/DDBJ databases">
        <title>Complete sequence of chromosome of Acidiphilium cryptum JF-5.</title>
        <authorList>
            <consortium name="US DOE Joint Genome Institute"/>
            <person name="Copeland A."/>
            <person name="Lucas S."/>
            <person name="Lapidus A."/>
            <person name="Barry K."/>
            <person name="Detter J.C."/>
            <person name="Glavina del Rio T."/>
            <person name="Hammon N."/>
            <person name="Israni S."/>
            <person name="Dalin E."/>
            <person name="Tice H."/>
            <person name="Pitluck S."/>
            <person name="Sims D."/>
            <person name="Brettin T."/>
            <person name="Bruce D."/>
            <person name="Han C."/>
            <person name="Schmutz J."/>
            <person name="Larimer F."/>
            <person name="Land M."/>
            <person name="Hauser L."/>
            <person name="Kyrpides N."/>
            <person name="Kim E."/>
            <person name="Magnuson T."/>
            <person name="Richardson P."/>
        </authorList>
    </citation>
    <scope>NUCLEOTIDE SEQUENCE [LARGE SCALE GENOMIC DNA]</scope>
    <source>
        <strain evidence="2 3">JF-5</strain>
    </source>
</reference>
<evidence type="ECO:0000313" key="3">
    <source>
        <dbReference type="Proteomes" id="UP000000245"/>
    </source>
</evidence>
<dbReference type="EMBL" id="CP000697">
    <property type="protein sequence ID" value="ABQ30027.1"/>
    <property type="molecule type" value="Genomic_DNA"/>
</dbReference>
<name>A5FWP5_ACICJ</name>
<accession>A5FWP5</accession>
<keyword evidence="3" id="KW-1185">Reference proteome</keyword>
<dbReference type="HOGENOM" id="CLU_999750_0_0_5"/>
<dbReference type="KEGG" id="acr:Acry_0808"/>
<gene>
    <name evidence="2" type="ordered locus">Acry_0808</name>
</gene>
<protein>
    <submittedName>
        <fullName evidence="2">Uncharacterized protein</fullName>
    </submittedName>
</protein>
<dbReference type="Proteomes" id="UP000000245">
    <property type="component" value="Chromosome"/>
</dbReference>
<evidence type="ECO:0000256" key="1">
    <source>
        <dbReference type="SAM" id="MobiDB-lite"/>
    </source>
</evidence>
<evidence type="ECO:0000313" key="2">
    <source>
        <dbReference type="EMBL" id="ABQ30027.1"/>
    </source>
</evidence>
<proteinExistence type="predicted"/>
<sequence length="278" mass="31491">MPPGSWTRKECGQTGDEPEPITGRRRRGFRALCLGLTGPSAMNRNEKIDPFTLIAIPPEGELLAGFVERYARATCERILPSLALTVEERQELIRQDLELHEQMRQDSRRYEIGAAENWQYANPEGSFDMGLNSTSYAEMEAHALQIHILGLAFAGLFHIFERQLVMILHRLDYRRQGGVMKLIPAKDRHKFVGYKLALDIGGYPISGDTETFVERLRLIANIMKHGTAGSILSLHSKFPEMFWLGSTKLDIETIQLTPGLLLETAAALARYWREFPHA</sequence>
<organism evidence="2 3">
    <name type="scientific">Acidiphilium cryptum (strain JF-5)</name>
    <dbReference type="NCBI Taxonomy" id="349163"/>
    <lineage>
        <taxon>Bacteria</taxon>
        <taxon>Pseudomonadati</taxon>
        <taxon>Pseudomonadota</taxon>
        <taxon>Alphaproteobacteria</taxon>
        <taxon>Acetobacterales</taxon>
        <taxon>Acidocellaceae</taxon>
        <taxon>Acidiphilium</taxon>
    </lineage>
</organism>